<keyword evidence="3 6" id="KW-0812">Transmembrane</keyword>
<comment type="subcellular location">
    <subcellularLocation>
        <location evidence="1">Membrane</location>
        <topology evidence="1">Multi-pass membrane protein</topology>
    </subcellularLocation>
</comment>
<dbReference type="AlphaFoldDB" id="A0A9N9GHS0"/>
<feature type="transmembrane region" description="Helical" evidence="6">
    <location>
        <begin position="133"/>
        <end position="157"/>
    </location>
</feature>
<feature type="transmembrane region" description="Helical" evidence="6">
    <location>
        <begin position="198"/>
        <end position="217"/>
    </location>
</feature>
<feature type="transmembrane region" description="Helical" evidence="6">
    <location>
        <begin position="62"/>
        <end position="84"/>
    </location>
</feature>
<name>A0A9N9GHS0_9GLOM</name>
<evidence type="ECO:0000256" key="4">
    <source>
        <dbReference type="ARBA" id="ARBA00022989"/>
    </source>
</evidence>
<proteinExistence type="predicted"/>
<organism evidence="7 8">
    <name type="scientific">Paraglomus brasilianum</name>
    <dbReference type="NCBI Taxonomy" id="144538"/>
    <lineage>
        <taxon>Eukaryota</taxon>
        <taxon>Fungi</taxon>
        <taxon>Fungi incertae sedis</taxon>
        <taxon>Mucoromycota</taxon>
        <taxon>Glomeromycotina</taxon>
        <taxon>Glomeromycetes</taxon>
        <taxon>Paraglomerales</taxon>
        <taxon>Paraglomeraceae</taxon>
        <taxon>Paraglomus</taxon>
    </lineage>
</organism>
<feature type="transmembrane region" description="Helical" evidence="6">
    <location>
        <begin position="263"/>
        <end position="285"/>
    </location>
</feature>
<dbReference type="Pfam" id="PF13520">
    <property type="entry name" value="AA_permease_2"/>
    <property type="match status" value="1"/>
</dbReference>
<gene>
    <name evidence="7" type="ORF">PBRASI_LOCUS8184</name>
</gene>
<comment type="caution">
    <text evidence="7">The sequence shown here is derived from an EMBL/GenBank/DDBJ whole genome shotgun (WGS) entry which is preliminary data.</text>
</comment>
<dbReference type="PANTHER" id="PTHR43243">
    <property type="entry name" value="INNER MEMBRANE TRANSPORTER YGJI-RELATED"/>
    <property type="match status" value="1"/>
</dbReference>
<evidence type="ECO:0000313" key="7">
    <source>
        <dbReference type="EMBL" id="CAG8611304.1"/>
    </source>
</evidence>
<evidence type="ECO:0000256" key="2">
    <source>
        <dbReference type="ARBA" id="ARBA00022448"/>
    </source>
</evidence>
<sequence>MSKDTPTSSKTYAFLTSGLPRTTDETTWQYNMRKLLTIKSLDDLRTASENSTMSRCLGPFELIMLGIGGSVGAGIFVLTGQVAAIHAGPAIVLSYLVSSLVALFAALCYSELASMIPISGSAYTYAYATMGELMAWIVGWTLILEYLVSTAAVAVGWSSYFVHLFEDAFSVSLSNSTTMSPLLFDVTTQSFQTVPGTYFNVPAFAVVVLLTVVLVLGIKESARFNNVIVVFKVLVILLFIFSAAPSIKSENYKPFVPKNEGTFSAYGASGIFSGASIVFFAYIGFDAISTVAQETKNPSRDLPIGILG</sequence>
<dbReference type="GO" id="GO:0015171">
    <property type="term" value="F:amino acid transmembrane transporter activity"/>
    <property type="evidence" value="ECO:0007669"/>
    <property type="project" value="TreeGrafter"/>
</dbReference>
<dbReference type="OrthoDB" id="5982228at2759"/>
<evidence type="ECO:0000313" key="8">
    <source>
        <dbReference type="Proteomes" id="UP000789739"/>
    </source>
</evidence>
<dbReference type="EMBL" id="CAJVPI010001407">
    <property type="protein sequence ID" value="CAG8611304.1"/>
    <property type="molecule type" value="Genomic_DNA"/>
</dbReference>
<dbReference type="Proteomes" id="UP000789739">
    <property type="component" value="Unassembled WGS sequence"/>
</dbReference>
<dbReference type="InterPro" id="IPR002293">
    <property type="entry name" value="AA/rel_permease1"/>
</dbReference>
<reference evidence="7" key="1">
    <citation type="submission" date="2021-06" db="EMBL/GenBank/DDBJ databases">
        <authorList>
            <person name="Kallberg Y."/>
            <person name="Tangrot J."/>
            <person name="Rosling A."/>
        </authorList>
    </citation>
    <scope>NUCLEOTIDE SEQUENCE</scope>
    <source>
        <strain evidence="7">BR232B</strain>
    </source>
</reference>
<dbReference type="GO" id="GO:0016020">
    <property type="term" value="C:membrane"/>
    <property type="evidence" value="ECO:0007669"/>
    <property type="project" value="UniProtKB-SubCell"/>
</dbReference>
<keyword evidence="2" id="KW-0813">Transport</keyword>
<dbReference type="PANTHER" id="PTHR43243:SF4">
    <property type="entry name" value="CATIONIC AMINO ACID TRANSPORTER 4"/>
    <property type="match status" value="1"/>
</dbReference>
<evidence type="ECO:0000256" key="5">
    <source>
        <dbReference type="ARBA" id="ARBA00023136"/>
    </source>
</evidence>
<evidence type="ECO:0000256" key="6">
    <source>
        <dbReference type="SAM" id="Phobius"/>
    </source>
</evidence>
<feature type="transmembrane region" description="Helical" evidence="6">
    <location>
        <begin position="90"/>
        <end position="112"/>
    </location>
</feature>
<feature type="transmembrane region" description="Helical" evidence="6">
    <location>
        <begin position="224"/>
        <end position="243"/>
    </location>
</feature>
<feature type="non-terminal residue" evidence="7">
    <location>
        <position position="1"/>
    </location>
</feature>
<protein>
    <submittedName>
        <fullName evidence="7">4404_t:CDS:1</fullName>
    </submittedName>
</protein>
<evidence type="ECO:0000256" key="1">
    <source>
        <dbReference type="ARBA" id="ARBA00004141"/>
    </source>
</evidence>
<dbReference type="Gene3D" id="1.20.1740.10">
    <property type="entry name" value="Amino acid/polyamine transporter I"/>
    <property type="match status" value="1"/>
</dbReference>
<keyword evidence="4 6" id="KW-1133">Transmembrane helix</keyword>
<keyword evidence="5 6" id="KW-0472">Membrane</keyword>
<accession>A0A9N9GHS0</accession>
<evidence type="ECO:0000256" key="3">
    <source>
        <dbReference type="ARBA" id="ARBA00022692"/>
    </source>
</evidence>
<keyword evidence="8" id="KW-1185">Reference proteome</keyword>